<dbReference type="InterPro" id="IPR036880">
    <property type="entry name" value="Kunitz_BPTI_sf"/>
</dbReference>
<feature type="signal peptide" evidence="1">
    <location>
        <begin position="1"/>
        <end position="17"/>
    </location>
</feature>
<feature type="non-terminal residue" evidence="3">
    <location>
        <position position="1"/>
    </location>
</feature>
<evidence type="ECO:0000259" key="2">
    <source>
        <dbReference type="PROSITE" id="PS50279"/>
    </source>
</evidence>
<evidence type="ECO:0000313" key="3">
    <source>
        <dbReference type="EMBL" id="JAT91348.1"/>
    </source>
</evidence>
<accession>A0A1E1WWH7</accession>
<dbReference type="GO" id="GO:0004867">
    <property type="term" value="F:serine-type endopeptidase inhibitor activity"/>
    <property type="evidence" value="ECO:0007669"/>
    <property type="project" value="InterPro"/>
</dbReference>
<dbReference type="InterPro" id="IPR002223">
    <property type="entry name" value="Kunitz_BPTI"/>
</dbReference>
<dbReference type="PROSITE" id="PS50279">
    <property type="entry name" value="BPTI_KUNITZ_2"/>
    <property type="match status" value="1"/>
</dbReference>
<feature type="chain" id="PRO_5009115696" evidence="1">
    <location>
        <begin position="18"/>
        <end position="105"/>
    </location>
</feature>
<dbReference type="AlphaFoldDB" id="A0A1E1WWH7"/>
<dbReference type="Gene3D" id="4.10.410.10">
    <property type="entry name" value="Pancreatic trypsin inhibitor Kunitz domain"/>
    <property type="match status" value="1"/>
</dbReference>
<feature type="domain" description="BPTI/Kunitz inhibitor" evidence="2">
    <location>
        <begin position="40"/>
        <end position="88"/>
    </location>
</feature>
<evidence type="ECO:0000256" key="1">
    <source>
        <dbReference type="SAM" id="SignalP"/>
    </source>
</evidence>
<dbReference type="CDD" id="cd00109">
    <property type="entry name" value="Kunitz-type"/>
    <property type="match status" value="1"/>
</dbReference>
<reference evidence="3" key="1">
    <citation type="journal article" date="2017" name="Front. Cell. Infect. Microbiol.">
        <title>The Distinct Transcriptional Response of the Midgut of Amblyomma sculptum and Amblyomma aureolatum Ticks to Rickettsia rickettsii Correlates to Their Differences in Susceptibility to Infection.</title>
        <authorList>
            <person name="Martins L.A."/>
            <person name="Galletti M.F.B.M."/>
            <person name="Ribeiro J.M."/>
            <person name="Fujita A."/>
            <person name="Costa F.B."/>
            <person name="Labruna M.B."/>
            <person name="Daffre S."/>
            <person name="Fogaca A.C."/>
        </authorList>
    </citation>
    <scope>NUCLEOTIDE SEQUENCE</scope>
</reference>
<dbReference type="SUPFAM" id="SSF57362">
    <property type="entry name" value="BPTI-like"/>
    <property type="match status" value="1"/>
</dbReference>
<name>A0A1E1WWH7_9ACAR</name>
<keyword evidence="1" id="KW-0732">Signal</keyword>
<dbReference type="Pfam" id="PF00014">
    <property type="entry name" value="Kunitz_BPTI"/>
    <property type="match status" value="1"/>
</dbReference>
<proteinExistence type="evidence at transcript level"/>
<protein>
    <submittedName>
        <fullName evidence="3">Putative serine proteinase inhibitor</fullName>
    </submittedName>
</protein>
<dbReference type="EMBL" id="GFAC01007840">
    <property type="protein sequence ID" value="JAT91348.1"/>
    <property type="molecule type" value="mRNA"/>
</dbReference>
<organism evidence="3">
    <name type="scientific">Amblyomma aureolatum</name>
    <dbReference type="NCBI Taxonomy" id="187763"/>
    <lineage>
        <taxon>Eukaryota</taxon>
        <taxon>Metazoa</taxon>
        <taxon>Ecdysozoa</taxon>
        <taxon>Arthropoda</taxon>
        <taxon>Chelicerata</taxon>
        <taxon>Arachnida</taxon>
        <taxon>Acari</taxon>
        <taxon>Parasitiformes</taxon>
        <taxon>Ixodida</taxon>
        <taxon>Ixodoidea</taxon>
        <taxon>Ixodidae</taxon>
        <taxon>Amblyomminae</taxon>
        <taxon>Amblyomma</taxon>
    </lineage>
</organism>
<sequence>VCVLSIVALNALLLTEGKTKPKCSAKDATNKSHCKFPEVCFCGKPTNRQGQRLLRYYYNHTQQRCRNFLGSELGCNNYFTREECRSKCLRPLKNSTDKIFDGSSE</sequence>